<dbReference type="Gene3D" id="3.40.1440.10">
    <property type="entry name" value="GIY-YIG endonuclease"/>
    <property type="match status" value="1"/>
</dbReference>
<dbReference type="PROSITE" id="PS50164">
    <property type="entry name" value="GIY_YIG"/>
    <property type="match status" value="1"/>
</dbReference>
<dbReference type="SUPFAM" id="SSF82771">
    <property type="entry name" value="GIY-YIG endonuclease"/>
    <property type="match status" value="1"/>
</dbReference>
<evidence type="ECO:0000313" key="3">
    <source>
        <dbReference type="EMBL" id="MBP1839381.1"/>
    </source>
</evidence>
<keyword evidence="6" id="KW-1185">Reference proteome</keyword>
<keyword evidence="3" id="KW-0255">Endonuclease</keyword>
<feature type="domain" description="GIY-YIG" evidence="2">
    <location>
        <begin position="17"/>
        <end position="94"/>
    </location>
</feature>
<evidence type="ECO:0000313" key="5">
    <source>
        <dbReference type="Proteomes" id="UP001138672"/>
    </source>
</evidence>
<dbReference type="AlphaFoldDB" id="A0A9X0YJ09"/>
<comment type="caution">
    <text evidence="3">The sequence shown here is derived from an EMBL/GenBank/DDBJ whole genome shotgun (WGS) entry which is preliminary data.</text>
</comment>
<comment type="similarity">
    <text evidence="1">Belongs to the UPF0213 family.</text>
</comment>
<organism evidence="3 5">
    <name type="scientific">Formosa algae</name>
    <dbReference type="NCBI Taxonomy" id="225843"/>
    <lineage>
        <taxon>Bacteria</taxon>
        <taxon>Pseudomonadati</taxon>
        <taxon>Bacteroidota</taxon>
        <taxon>Flavobacteriia</taxon>
        <taxon>Flavobacteriales</taxon>
        <taxon>Flavobacteriaceae</taxon>
        <taxon>Formosa</taxon>
    </lineage>
</organism>
<dbReference type="GO" id="GO:0004519">
    <property type="term" value="F:endonuclease activity"/>
    <property type="evidence" value="ECO:0007669"/>
    <property type="project" value="UniProtKB-KW"/>
</dbReference>
<dbReference type="EMBL" id="JAGGJQ010000003">
    <property type="protein sequence ID" value="MBP1839381.1"/>
    <property type="molecule type" value="Genomic_DNA"/>
</dbReference>
<gene>
    <name evidence="3" type="ORF">J2Z56_001292</name>
    <name evidence="4" type="ORF">J2Z57_001118</name>
</gene>
<proteinExistence type="inferred from homology"/>
<dbReference type="CDD" id="cd10448">
    <property type="entry name" value="GIY-YIG_unchar_3"/>
    <property type="match status" value="1"/>
</dbReference>
<dbReference type="SMART" id="SM00465">
    <property type="entry name" value="GIYc"/>
    <property type="match status" value="1"/>
</dbReference>
<dbReference type="InterPro" id="IPR035901">
    <property type="entry name" value="GIY-YIG_endonuc_sf"/>
</dbReference>
<evidence type="ECO:0000259" key="2">
    <source>
        <dbReference type="PROSITE" id="PS50164"/>
    </source>
</evidence>
<keyword evidence="3" id="KW-0540">Nuclease</keyword>
<evidence type="ECO:0000313" key="6">
    <source>
        <dbReference type="Proteomes" id="UP001231587"/>
    </source>
</evidence>
<dbReference type="Pfam" id="PF01541">
    <property type="entry name" value="GIY-YIG"/>
    <property type="match status" value="1"/>
</dbReference>
<dbReference type="InterPro" id="IPR000305">
    <property type="entry name" value="GIY-YIG_endonuc"/>
</dbReference>
<evidence type="ECO:0000313" key="4">
    <source>
        <dbReference type="EMBL" id="MDQ0334685.1"/>
    </source>
</evidence>
<reference evidence="3" key="1">
    <citation type="submission" date="2021-03" db="EMBL/GenBank/DDBJ databases">
        <title>Genomic Encyclopedia of Type Strains, Phase IV (KMG-IV): sequencing the most valuable type-strain genomes for metagenomic binning, comparative biology and taxonomic classification.</title>
        <authorList>
            <person name="Goeker M."/>
        </authorList>
    </citation>
    <scope>NUCLEOTIDE SEQUENCE</scope>
    <source>
        <strain evidence="3">DSM 15523</strain>
        <strain evidence="4 6">DSM 16476</strain>
    </source>
</reference>
<dbReference type="Proteomes" id="UP001231587">
    <property type="component" value="Unassembled WGS sequence"/>
</dbReference>
<accession>A0A9X0YJ09</accession>
<keyword evidence="3" id="KW-0378">Hydrolase</keyword>
<sequence>MFFHFREGGNLINLFMDVYYVYILTNKNHTVLYIGRTKQLKVRLIQHKNNSIKTFTGRYNVHKLVYFETTKYINNAIKRERQLKKWNRKWKINLIKGLNPDWKDLSEYI</sequence>
<dbReference type="RefSeq" id="WP_232301578.1">
    <property type="nucleotide sequence ID" value="NZ_JAGGJQ010000003.1"/>
</dbReference>
<protein>
    <submittedName>
        <fullName evidence="3">Endonuclease</fullName>
    </submittedName>
</protein>
<dbReference type="EMBL" id="JAUSUU010000003">
    <property type="protein sequence ID" value="MDQ0334685.1"/>
    <property type="molecule type" value="Genomic_DNA"/>
</dbReference>
<dbReference type="PANTHER" id="PTHR34477:SF5">
    <property type="entry name" value="BSL5627 PROTEIN"/>
    <property type="match status" value="1"/>
</dbReference>
<dbReference type="PANTHER" id="PTHR34477">
    <property type="entry name" value="UPF0213 PROTEIN YHBQ"/>
    <property type="match status" value="1"/>
</dbReference>
<name>A0A9X0YJ09_9FLAO</name>
<dbReference type="Proteomes" id="UP001138672">
    <property type="component" value="Unassembled WGS sequence"/>
</dbReference>
<dbReference type="InterPro" id="IPR050190">
    <property type="entry name" value="UPF0213_domain"/>
</dbReference>
<evidence type="ECO:0000256" key="1">
    <source>
        <dbReference type="ARBA" id="ARBA00007435"/>
    </source>
</evidence>